<accession>A0A0W0EX11</accession>
<dbReference type="SUPFAM" id="SSF52047">
    <property type="entry name" value="RNI-like"/>
    <property type="match status" value="1"/>
</dbReference>
<feature type="transmembrane region" description="Helical" evidence="1">
    <location>
        <begin position="588"/>
        <end position="607"/>
    </location>
</feature>
<protein>
    <recommendedName>
        <fullName evidence="4">F-box domain-containing protein</fullName>
    </recommendedName>
</protein>
<evidence type="ECO:0000313" key="3">
    <source>
        <dbReference type="Proteomes" id="UP000054988"/>
    </source>
</evidence>
<dbReference type="PANTHER" id="PTHR16134:SF119">
    <property type="entry name" value="AT02038P-RELATED"/>
    <property type="match status" value="1"/>
</dbReference>
<keyword evidence="1" id="KW-1133">Transmembrane helix</keyword>
<organism evidence="2 3">
    <name type="scientific">Moniliophthora roreri</name>
    <name type="common">Frosty pod rot fungus</name>
    <name type="synonym">Monilia roreri</name>
    <dbReference type="NCBI Taxonomy" id="221103"/>
    <lineage>
        <taxon>Eukaryota</taxon>
        <taxon>Fungi</taxon>
        <taxon>Dikarya</taxon>
        <taxon>Basidiomycota</taxon>
        <taxon>Agaricomycotina</taxon>
        <taxon>Agaricomycetes</taxon>
        <taxon>Agaricomycetidae</taxon>
        <taxon>Agaricales</taxon>
        <taxon>Marasmiineae</taxon>
        <taxon>Marasmiaceae</taxon>
        <taxon>Moniliophthora</taxon>
    </lineage>
</organism>
<dbReference type="eggNOG" id="ENOG502SI90">
    <property type="taxonomic scope" value="Eukaryota"/>
</dbReference>
<dbReference type="InterPro" id="IPR032675">
    <property type="entry name" value="LRR_dom_sf"/>
</dbReference>
<sequence length="614" mass="69342">MSRLAGRTELEGLGLGKKRVPAERSLAFAPGDLLLEIAGYLDTRMDLFNFCSTNNRIFTNVSSILYAEVVLSSAEQCKATLAMLSRRRDIARHVRELIIRPRSKKPSSHQFFDAVVASAAVRECAIAFTLDALAKFTWDSDELPYFDDMWFALRVCCPRLKHISTSIGSILPALNSHLFDFNDLRGFAFLLKPGFFENHPEMFFEGAYSTLSTKVTRLNFIEEERPVSRRFWEMLIERCPNLEELAIDGISTFPTEAHHILEGRWPKLRKLILGDVVVDRPGMATGTSRSPFIDFLEAHPLLEDLSLSRANVGHTELSSLNPDTFKLRSFSGTLEQLQAMPHAHHYLESVTFRESMQTREVTSLVVAGLLQRLTSLTKLKISFTLHSMYDSGNLLKSLIASCPNLRHLELVCGHRPSFQIVRQLFDDHQSDTFLTPFPTKDTFSKTIRGFTKLRVLHLSIVRYPGDENLAAGAARIAMANPRLENFTLTFLPMKYPISLPFSMSLFLFTLRTKASGSFTLTCDNHGLPLTLRAFERRRLVWPMGLGCSYRTKRYTSDLRPAGSPSRSKKGLKGFMSLLSENSAAGEELRMIAFCAFLVCLAVWGFLVNREFGHT</sequence>
<evidence type="ECO:0008006" key="4">
    <source>
        <dbReference type="Google" id="ProtNLM"/>
    </source>
</evidence>
<keyword evidence="1" id="KW-0812">Transmembrane</keyword>
<gene>
    <name evidence="2" type="ORF">WG66_18796</name>
</gene>
<dbReference type="PANTHER" id="PTHR16134">
    <property type="entry name" value="F-BOX/TPR REPEAT PROTEIN POF3"/>
    <property type="match status" value="1"/>
</dbReference>
<evidence type="ECO:0000313" key="2">
    <source>
        <dbReference type="EMBL" id="KTB28593.1"/>
    </source>
</evidence>
<reference evidence="2 3" key="1">
    <citation type="submission" date="2015-12" db="EMBL/GenBank/DDBJ databases">
        <title>Draft genome sequence of Moniliophthora roreri, the causal agent of frosty pod rot of cacao.</title>
        <authorList>
            <person name="Aime M.C."/>
            <person name="Diaz-Valderrama J.R."/>
            <person name="Kijpornyongpan T."/>
            <person name="Phillips-Mora W."/>
        </authorList>
    </citation>
    <scope>NUCLEOTIDE SEQUENCE [LARGE SCALE GENOMIC DNA]</scope>
    <source>
        <strain evidence="2 3">MCA 2952</strain>
    </source>
</reference>
<keyword evidence="1" id="KW-0472">Membrane</keyword>
<dbReference type="Gene3D" id="3.80.10.10">
    <property type="entry name" value="Ribonuclease Inhibitor"/>
    <property type="match status" value="1"/>
</dbReference>
<dbReference type="EMBL" id="LATX01002469">
    <property type="protein sequence ID" value="KTB28593.1"/>
    <property type="molecule type" value="Genomic_DNA"/>
</dbReference>
<name>A0A0W0EX11_MONRR</name>
<proteinExistence type="predicted"/>
<dbReference type="Proteomes" id="UP000054988">
    <property type="component" value="Unassembled WGS sequence"/>
</dbReference>
<comment type="caution">
    <text evidence="2">The sequence shown here is derived from an EMBL/GenBank/DDBJ whole genome shotgun (WGS) entry which is preliminary data.</text>
</comment>
<dbReference type="AlphaFoldDB" id="A0A0W0EX11"/>
<evidence type="ECO:0000256" key="1">
    <source>
        <dbReference type="SAM" id="Phobius"/>
    </source>
</evidence>